<proteinExistence type="predicted"/>
<reference evidence="2 3" key="1">
    <citation type="submission" date="2016-06" db="EMBL/GenBank/DDBJ databases">
        <title>Evolution of pathogenesis and genome organization in the Tremellales.</title>
        <authorList>
            <person name="Cuomo C."/>
            <person name="Litvintseva A."/>
            <person name="Heitman J."/>
            <person name="Chen Y."/>
            <person name="Sun S."/>
            <person name="Springer D."/>
            <person name="Dromer F."/>
            <person name="Young S."/>
            <person name="Zeng Q."/>
            <person name="Chapman S."/>
            <person name="Gujja S."/>
            <person name="Saif S."/>
            <person name="Birren B."/>
        </authorList>
    </citation>
    <scope>NUCLEOTIDE SEQUENCE [LARGE SCALE GENOMIC DNA]</scope>
    <source>
        <strain evidence="2 3">CBS 6039</strain>
    </source>
</reference>
<feature type="region of interest" description="Disordered" evidence="1">
    <location>
        <begin position="186"/>
        <end position="234"/>
    </location>
</feature>
<feature type="compositionally biased region" description="Basic residues" evidence="1">
    <location>
        <begin position="18"/>
        <end position="27"/>
    </location>
</feature>
<feature type="compositionally biased region" description="Polar residues" evidence="1">
    <location>
        <begin position="225"/>
        <end position="234"/>
    </location>
</feature>
<name>A0A1E3HTA5_9TREE</name>
<dbReference type="EMBL" id="AWGJ01000005">
    <property type="protein sequence ID" value="ODN79583.1"/>
    <property type="molecule type" value="Genomic_DNA"/>
</dbReference>
<dbReference type="Proteomes" id="UP000094065">
    <property type="component" value="Unassembled WGS sequence"/>
</dbReference>
<dbReference type="GeneID" id="30154840"/>
<organism evidence="2 3">
    <name type="scientific">Cryptococcus amylolentus CBS 6039</name>
    <dbReference type="NCBI Taxonomy" id="1295533"/>
    <lineage>
        <taxon>Eukaryota</taxon>
        <taxon>Fungi</taxon>
        <taxon>Dikarya</taxon>
        <taxon>Basidiomycota</taxon>
        <taxon>Agaricomycotina</taxon>
        <taxon>Tremellomycetes</taxon>
        <taxon>Tremellales</taxon>
        <taxon>Cryptococcaceae</taxon>
        <taxon>Cryptococcus</taxon>
    </lineage>
</organism>
<feature type="compositionally biased region" description="Basic and acidic residues" evidence="1">
    <location>
        <begin position="44"/>
        <end position="55"/>
    </location>
</feature>
<feature type="compositionally biased region" description="Acidic residues" evidence="1">
    <location>
        <begin position="189"/>
        <end position="200"/>
    </location>
</feature>
<dbReference type="AlphaFoldDB" id="A0A1E3HTA5"/>
<dbReference type="RefSeq" id="XP_018994430.1">
    <property type="nucleotide sequence ID" value="XM_019137404.1"/>
</dbReference>
<evidence type="ECO:0000313" key="2">
    <source>
        <dbReference type="EMBL" id="ODN79583.1"/>
    </source>
</evidence>
<protein>
    <submittedName>
        <fullName evidence="2">Uncharacterized protein</fullName>
    </submittedName>
</protein>
<gene>
    <name evidence="2" type="ORF">L202_03531</name>
</gene>
<feature type="region of interest" description="Disordered" evidence="1">
    <location>
        <begin position="1"/>
        <end position="55"/>
    </location>
</feature>
<keyword evidence="3" id="KW-1185">Reference proteome</keyword>
<evidence type="ECO:0000256" key="1">
    <source>
        <dbReference type="SAM" id="MobiDB-lite"/>
    </source>
</evidence>
<accession>A0A1E3HTA5</accession>
<comment type="caution">
    <text evidence="2">The sequence shown here is derived from an EMBL/GenBank/DDBJ whole genome shotgun (WGS) entry which is preliminary data.</text>
</comment>
<dbReference type="OrthoDB" id="5328412at2759"/>
<evidence type="ECO:0000313" key="3">
    <source>
        <dbReference type="Proteomes" id="UP000094065"/>
    </source>
</evidence>
<sequence length="584" mass="64228">MPPRRNLKRHNEDDARRPNKRAGKNKRNPTYDTYDEALDGGVEQEEKGERYRDGEKSQRFYERAIELYTKAAELQETYDAVYNKARALYTLATDFFLPPSSLPLFRESITLYQKANDLTNSPLLRMDVAFNLSQTFTTLADVLEDLQTDDDTDKDEVVRKLRCDARDTLAEVMDGQEAFLRTVAMQEGGETDEASEEATEALEGSAEGEGMEVDAGSKEGEEGENSATFETHLPTPSTFIDTVVTLMDIHLTLWESVPTPQPPTEDEQIAVRVILDRAAAIAPEEKQPELLLLEIKVLLAMDRLIWDAYKGEAKAGSGVERSLDGAVAALGKVLESLTGAAGEDSHLRAEIITTLADTHMTIANRLAFLSTQLPPGPSSLAQDAWLHLTEATNHLTTAADLPTDGNTPRTFKPSIFLSLSKASLARAKLSEVNDAAKRNVVQLFDNAATYAGRAGETLGWKFVRIGPAPASTGGVLSIGGSSIGGSDLPYQAGWESELLGRSIALQQLRVCFYATQTGLIPSESLVKYQEGSTKLLVKLKALPEGERKIGRKDVERWVGEIENEGEMGEVEKTWWNELKSELQS</sequence>